<geneLocation type="plasmid" evidence="1">
    <name>unnamed1</name>
</geneLocation>
<sequence length="69" mass="7753">MLERDVAVKLPVIDGPCKGQRMARPGDQFTFEVASSTSKTKAQFTYCLRRHRLIGLVWAFPTNKSVSNP</sequence>
<protein>
    <submittedName>
        <fullName evidence="1">Uncharacterized protein</fullName>
    </submittedName>
</protein>
<organism evidence="1 2">
    <name type="scientific">Pseudomonas frederiksbergensis</name>
    <dbReference type="NCBI Taxonomy" id="104087"/>
    <lineage>
        <taxon>Bacteria</taxon>
        <taxon>Pseudomonadati</taxon>
        <taxon>Pseudomonadota</taxon>
        <taxon>Gammaproteobacteria</taxon>
        <taxon>Pseudomonadales</taxon>
        <taxon>Pseudomonadaceae</taxon>
        <taxon>Pseudomonas</taxon>
    </lineage>
</organism>
<dbReference type="EMBL" id="CP017887">
    <property type="protein sequence ID" value="APC19478.1"/>
    <property type="molecule type" value="Genomic_DNA"/>
</dbReference>
<dbReference type="Proteomes" id="UP000182567">
    <property type="component" value="Plasmid unnamed1"/>
</dbReference>
<gene>
    <name evidence="1" type="ORF">BLL42_27475</name>
</gene>
<evidence type="ECO:0000313" key="2">
    <source>
        <dbReference type="Proteomes" id="UP000182567"/>
    </source>
</evidence>
<proteinExistence type="predicted"/>
<keyword evidence="1" id="KW-0614">Plasmid</keyword>
<accession>A0A1J0EU06</accession>
<dbReference type="AlphaFoldDB" id="A0A1J0EU06"/>
<evidence type="ECO:0000313" key="1">
    <source>
        <dbReference type="EMBL" id="APC19478.1"/>
    </source>
</evidence>
<name>A0A1J0EU06_9PSED</name>
<reference evidence="2" key="1">
    <citation type="submission" date="2016-10" db="EMBL/GenBank/DDBJ databases">
        <title>Pseudomonas frederiksbergensis ERGS4:02 complete genome.</title>
        <authorList>
            <person name="Kumar R."/>
            <person name="Acharya V."/>
            <person name="Singh D."/>
        </authorList>
    </citation>
    <scope>NUCLEOTIDE SEQUENCE [LARGE SCALE GENOMIC DNA]</scope>
    <source>
        <strain evidence="2">ERGS4:02</strain>
        <plasmid evidence="2">Plasmid unnamed1</plasmid>
    </source>
</reference>